<keyword evidence="3" id="KW-0520">NAD</keyword>
<keyword evidence="5" id="KW-0753">Steroid metabolism</keyword>
<evidence type="ECO:0000256" key="4">
    <source>
        <dbReference type="ARBA" id="ARBA00023098"/>
    </source>
</evidence>
<dbReference type="CDD" id="cd05233">
    <property type="entry name" value="SDR_c"/>
    <property type="match status" value="1"/>
</dbReference>
<sequence length="259" mass="26689">MLLENKIAVITGAGSGVGRASALRFAEEGARVVCADISLDRVEETVELIKKAAGTAVAVKADVSAEADVIAMLDTAAGNFGRLDILYNNVGIPTPRLGMRLEEHTVEDFDRLTSVNLRGVFLGCKHAVLRFKQQGGGGVILNTGSVAGLVGWGGTVYGATKGGVHQLTRAVAIECAPEGIRCNAICPAGMPYTGFMAAGGMPAAPEVLEQAAKTTGENHPLGRPITAEDCAEAAVYLVSDRAANVTGVLLPVDGGYVAR</sequence>
<dbReference type="Gene3D" id="3.40.50.720">
    <property type="entry name" value="NAD(P)-binding Rossmann-like Domain"/>
    <property type="match status" value="1"/>
</dbReference>
<evidence type="ECO:0000313" key="7">
    <source>
        <dbReference type="Proteomes" id="UP000715441"/>
    </source>
</evidence>
<evidence type="ECO:0000313" key="6">
    <source>
        <dbReference type="EMBL" id="NKQ53996.1"/>
    </source>
</evidence>
<dbReference type="SUPFAM" id="SSF51735">
    <property type="entry name" value="NAD(P)-binding Rossmann-fold domains"/>
    <property type="match status" value="1"/>
</dbReference>
<evidence type="ECO:0000256" key="2">
    <source>
        <dbReference type="ARBA" id="ARBA00023002"/>
    </source>
</evidence>
<dbReference type="Pfam" id="PF13561">
    <property type="entry name" value="adh_short_C2"/>
    <property type="match status" value="1"/>
</dbReference>
<keyword evidence="4" id="KW-0443">Lipid metabolism</keyword>
<reference evidence="6 7" key="1">
    <citation type="submission" date="2020-04" db="EMBL/GenBank/DDBJ databases">
        <title>Novel species.</title>
        <authorList>
            <person name="Teo W.F.A."/>
            <person name="Lipun K."/>
            <person name="Srisuk N."/>
            <person name="Duangmal K."/>
        </authorList>
    </citation>
    <scope>NUCLEOTIDE SEQUENCE [LARGE SCALE GENOMIC DNA]</scope>
    <source>
        <strain evidence="6 7">K13G38</strain>
    </source>
</reference>
<organism evidence="6 7">
    <name type="scientific">Amycolatopsis acididurans</name>
    <dbReference type="NCBI Taxonomy" id="2724524"/>
    <lineage>
        <taxon>Bacteria</taxon>
        <taxon>Bacillati</taxon>
        <taxon>Actinomycetota</taxon>
        <taxon>Actinomycetes</taxon>
        <taxon>Pseudonocardiales</taxon>
        <taxon>Pseudonocardiaceae</taxon>
        <taxon>Amycolatopsis</taxon>
    </lineage>
</organism>
<protein>
    <submittedName>
        <fullName evidence="6">SDR family oxidoreductase</fullName>
    </submittedName>
</protein>
<comment type="caution">
    <text evidence="6">The sequence shown here is derived from an EMBL/GenBank/DDBJ whole genome shotgun (WGS) entry which is preliminary data.</text>
</comment>
<name>A0ABX1J3Q1_9PSEU</name>
<dbReference type="EMBL" id="JAAXLS010000007">
    <property type="protein sequence ID" value="NKQ53996.1"/>
    <property type="molecule type" value="Genomic_DNA"/>
</dbReference>
<dbReference type="PANTHER" id="PTHR43180:SF28">
    <property type="entry name" value="NAD(P)-BINDING ROSSMANN-FOLD SUPERFAMILY PROTEIN"/>
    <property type="match status" value="1"/>
</dbReference>
<dbReference type="RefSeq" id="WP_168515467.1">
    <property type="nucleotide sequence ID" value="NZ_JAAXLS010000007.1"/>
</dbReference>
<dbReference type="InterPro" id="IPR036291">
    <property type="entry name" value="NAD(P)-bd_dom_sf"/>
</dbReference>
<dbReference type="PRINTS" id="PR00081">
    <property type="entry name" value="GDHRDH"/>
</dbReference>
<accession>A0ABX1J3Q1</accession>
<dbReference type="InterPro" id="IPR002347">
    <property type="entry name" value="SDR_fam"/>
</dbReference>
<keyword evidence="2" id="KW-0560">Oxidoreductase</keyword>
<evidence type="ECO:0000256" key="3">
    <source>
        <dbReference type="ARBA" id="ARBA00023027"/>
    </source>
</evidence>
<dbReference type="PANTHER" id="PTHR43180">
    <property type="entry name" value="3-OXOACYL-(ACYL-CARRIER-PROTEIN) REDUCTASE (AFU_ORTHOLOGUE AFUA_6G11210)"/>
    <property type="match status" value="1"/>
</dbReference>
<evidence type="ECO:0000256" key="5">
    <source>
        <dbReference type="ARBA" id="ARBA00023221"/>
    </source>
</evidence>
<dbReference type="Proteomes" id="UP000715441">
    <property type="component" value="Unassembled WGS sequence"/>
</dbReference>
<keyword evidence="7" id="KW-1185">Reference proteome</keyword>
<comment type="similarity">
    <text evidence="1">Belongs to the short-chain dehydrogenases/reductases (SDR) family.</text>
</comment>
<proteinExistence type="inferred from homology"/>
<dbReference type="PRINTS" id="PR00080">
    <property type="entry name" value="SDRFAMILY"/>
</dbReference>
<gene>
    <name evidence="6" type="ORF">HFP15_14000</name>
</gene>
<evidence type="ECO:0000256" key="1">
    <source>
        <dbReference type="ARBA" id="ARBA00006484"/>
    </source>
</evidence>